<dbReference type="AlphaFoldDB" id="A0A3Q2CUK8"/>
<accession>A0A3Q2CUK8</accession>
<keyword evidence="4" id="KW-1185">Reference proteome</keyword>
<dbReference type="OrthoDB" id="1045822at2759"/>
<dbReference type="STRING" id="28743.ENSCVAP00000009374"/>
<proteinExistence type="inferred from homology"/>
<reference evidence="3" key="2">
    <citation type="submission" date="2025-09" db="UniProtKB">
        <authorList>
            <consortium name="Ensembl"/>
        </authorList>
    </citation>
    <scope>IDENTIFICATION</scope>
</reference>
<dbReference type="OMA" id="IMHRELK"/>
<dbReference type="InterPro" id="IPR006461">
    <property type="entry name" value="PLAC_motif_containing"/>
</dbReference>
<feature type="region of interest" description="Disordered" evidence="2">
    <location>
        <begin position="140"/>
        <end position="165"/>
    </location>
</feature>
<name>A0A3Q2CUK8_CYPVA</name>
<evidence type="ECO:0000256" key="2">
    <source>
        <dbReference type="SAM" id="MobiDB-lite"/>
    </source>
</evidence>
<evidence type="ECO:0000256" key="1">
    <source>
        <dbReference type="ARBA" id="ARBA00009024"/>
    </source>
</evidence>
<evidence type="ECO:0000313" key="4">
    <source>
        <dbReference type="Proteomes" id="UP000265020"/>
    </source>
</evidence>
<dbReference type="KEGG" id="cvg:107085958"/>
<dbReference type="Proteomes" id="UP000265020">
    <property type="component" value="Unassembled WGS sequence"/>
</dbReference>
<dbReference type="RefSeq" id="XP_015232141.1">
    <property type="nucleotide sequence ID" value="XM_015376655.1"/>
</dbReference>
<dbReference type="GeneID" id="107085958"/>
<dbReference type="PANTHER" id="PTHR15907">
    <property type="entry name" value="DUF614 FAMILY PROTEIN-RELATED"/>
    <property type="match status" value="1"/>
</dbReference>
<dbReference type="GeneTree" id="ENSGT00940000163701"/>
<dbReference type="Pfam" id="PF04749">
    <property type="entry name" value="PLAC8"/>
    <property type="match status" value="1"/>
</dbReference>
<organism evidence="3 4">
    <name type="scientific">Cyprinodon variegatus</name>
    <name type="common">Sheepshead minnow</name>
    <dbReference type="NCBI Taxonomy" id="28743"/>
    <lineage>
        <taxon>Eukaryota</taxon>
        <taxon>Metazoa</taxon>
        <taxon>Chordata</taxon>
        <taxon>Craniata</taxon>
        <taxon>Vertebrata</taxon>
        <taxon>Euteleostomi</taxon>
        <taxon>Actinopterygii</taxon>
        <taxon>Neopterygii</taxon>
        <taxon>Teleostei</taxon>
        <taxon>Neoteleostei</taxon>
        <taxon>Acanthomorphata</taxon>
        <taxon>Ovalentaria</taxon>
        <taxon>Atherinomorphae</taxon>
        <taxon>Cyprinodontiformes</taxon>
        <taxon>Cyprinodontidae</taxon>
        <taxon>Cyprinodon</taxon>
    </lineage>
</organism>
<evidence type="ECO:0000313" key="3">
    <source>
        <dbReference type="Ensembl" id="ENSCVAP00000009374.1"/>
    </source>
</evidence>
<protein>
    <submittedName>
        <fullName evidence="3">Cornifelin homolog B-like</fullName>
    </submittedName>
</protein>
<feature type="compositionally biased region" description="Pro residues" evidence="2">
    <location>
        <begin position="155"/>
        <end position="165"/>
    </location>
</feature>
<comment type="similarity">
    <text evidence="1">Belongs to the cornifelin family.</text>
</comment>
<reference evidence="3" key="1">
    <citation type="submission" date="2025-08" db="UniProtKB">
        <authorList>
            <consortium name="Ensembl"/>
        </authorList>
    </citation>
    <scope>IDENTIFICATION</scope>
</reference>
<sequence>MAETPLSEWKTPLFGCCQDVNTCCYGFWCCSCLACTVSRRFKQSFCLPICDILSPAIFTPMGIPIFAPPAALTLRASIRNRYGIKGTAINDIVTSCFCVWCSWCQMDRELKERNRAPAVINTRPKTVVNVQVNPVMKVDENPESQHDSFGAPYVNPDPAPPPNSF</sequence>
<dbReference type="Ensembl" id="ENSCVAT00000000047.1">
    <property type="protein sequence ID" value="ENSCVAP00000009374.1"/>
    <property type="gene ID" value="ENSCVAG00000011325.1"/>
</dbReference>
<dbReference type="NCBIfam" id="TIGR01571">
    <property type="entry name" value="A_thal_Cys_rich"/>
    <property type="match status" value="1"/>
</dbReference>